<keyword evidence="5" id="KW-1185">Reference proteome</keyword>
<dbReference type="PANTHER" id="PTHR22952">
    <property type="entry name" value="CAMP-RESPONSE ELEMENT BINDING PROTEIN-RELATED"/>
    <property type="match status" value="1"/>
</dbReference>
<reference evidence="6" key="2">
    <citation type="submission" date="2025-08" db="UniProtKB">
        <authorList>
            <consortium name="RefSeq"/>
        </authorList>
    </citation>
    <scope>IDENTIFICATION</scope>
    <source>
        <tissue evidence="6">Leaf</tissue>
    </source>
</reference>
<evidence type="ECO:0000256" key="3">
    <source>
        <dbReference type="ARBA" id="ARBA00023242"/>
    </source>
</evidence>
<dbReference type="InterPro" id="IPR043452">
    <property type="entry name" value="BZIP46-like"/>
</dbReference>
<evidence type="ECO:0000256" key="2">
    <source>
        <dbReference type="ARBA" id="ARBA00023125"/>
    </source>
</evidence>
<name>A0A6J0P3T9_RAPSA</name>
<evidence type="ECO:0000313" key="5">
    <source>
        <dbReference type="Proteomes" id="UP000504610"/>
    </source>
</evidence>
<dbReference type="Proteomes" id="UP000504610">
    <property type="component" value="Chromosome 5"/>
</dbReference>
<reference evidence="5" key="1">
    <citation type="journal article" date="2019" name="Database">
        <title>The radish genome database (RadishGD): an integrated information resource for radish genomics.</title>
        <authorList>
            <person name="Yu H.J."/>
            <person name="Baek S."/>
            <person name="Lee Y.J."/>
            <person name="Cho A."/>
            <person name="Mun J.H."/>
        </authorList>
    </citation>
    <scope>NUCLEOTIDE SEQUENCE [LARGE SCALE GENOMIC DNA]</scope>
    <source>
        <strain evidence="5">cv. WK10039</strain>
    </source>
</reference>
<gene>
    <name evidence="6" type="primary">LOC108861766</name>
</gene>
<feature type="region of interest" description="Disordered" evidence="4">
    <location>
        <begin position="107"/>
        <end position="132"/>
    </location>
</feature>
<keyword evidence="2" id="KW-0238">DNA-binding</keyword>
<evidence type="ECO:0000313" key="6">
    <source>
        <dbReference type="RefSeq" id="XP_018491221.1"/>
    </source>
</evidence>
<proteinExistence type="predicted"/>
<dbReference type="GO" id="GO:0005634">
    <property type="term" value="C:nucleus"/>
    <property type="evidence" value="ECO:0007669"/>
    <property type="project" value="UniProtKB-SubCell"/>
</dbReference>
<organism evidence="5 6">
    <name type="scientific">Raphanus sativus</name>
    <name type="common">Radish</name>
    <name type="synonym">Raphanus raphanistrum var. sativus</name>
    <dbReference type="NCBI Taxonomy" id="3726"/>
    <lineage>
        <taxon>Eukaryota</taxon>
        <taxon>Viridiplantae</taxon>
        <taxon>Streptophyta</taxon>
        <taxon>Embryophyta</taxon>
        <taxon>Tracheophyta</taxon>
        <taxon>Spermatophyta</taxon>
        <taxon>Magnoliopsida</taxon>
        <taxon>eudicotyledons</taxon>
        <taxon>Gunneridae</taxon>
        <taxon>Pentapetalae</taxon>
        <taxon>rosids</taxon>
        <taxon>malvids</taxon>
        <taxon>Brassicales</taxon>
        <taxon>Brassicaceae</taxon>
        <taxon>Brassiceae</taxon>
        <taxon>Raphanus</taxon>
    </lineage>
</organism>
<dbReference type="AlphaFoldDB" id="A0A6J0P3T9"/>
<evidence type="ECO:0000256" key="4">
    <source>
        <dbReference type="SAM" id="MobiDB-lite"/>
    </source>
</evidence>
<dbReference type="PANTHER" id="PTHR22952:SF175">
    <property type="entry name" value="PROTEIN ABSCISIC ACID-INSENSITIVE 5"/>
    <property type="match status" value="1"/>
</dbReference>
<accession>A0A6J0P3T9</accession>
<keyword evidence="3" id="KW-0539">Nucleus</keyword>
<dbReference type="GO" id="GO:0003677">
    <property type="term" value="F:DNA binding"/>
    <property type="evidence" value="ECO:0007669"/>
    <property type="project" value="UniProtKB-KW"/>
</dbReference>
<protein>
    <submittedName>
        <fullName evidence="6">ABSCISIC ACID-INSENSITIVE 5-like protein 7 isoform X2</fullName>
    </submittedName>
</protein>
<dbReference type="GeneID" id="108861766"/>
<comment type="subcellular location">
    <subcellularLocation>
        <location evidence="1">Nucleus</location>
    </subcellularLocation>
</comment>
<evidence type="ECO:0000256" key="1">
    <source>
        <dbReference type="ARBA" id="ARBA00004123"/>
    </source>
</evidence>
<dbReference type="RefSeq" id="XP_018491221.1">
    <property type="nucleotide sequence ID" value="XM_018635719.2"/>
</dbReference>
<dbReference type="GO" id="GO:0045893">
    <property type="term" value="P:positive regulation of DNA-templated transcription"/>
    <property type="evidence" value="ECO:0007669"/>
    <property type="project" value="InterPro"/>
</dbReference>
<sequence length="186" mass="19754">MGTHINFNSIGGGGGGGERSNQMKPTDNAYPLARQYSLTFDELQSTLGGPAAAAAAAASTAVAQPGGGGIALQRQGSLTLPRTISQKTVDEVWICLFNGTIQQQTQQQFQQQPQQQLQPRQQPHPQQHQHQRLPQTIFPKQTNLAFASNNNNSNNGLGSFGGGGVTVAAATSPRTSSKSLCYKCYK</sequence>
<feature type="region of interest" description="Disordered" evidence="4">
    <location>
        <begin position="1"/>
        <end position="27"/>
    </location>
</feature>
<dbReference type="OrthoDB" id="1927218at2759"/>
<dbReference type="GO" id="GO:0003700">
    <property type="term" value="F:DNA-binding transcription factor activity"/>
    <property type="evidence" value="ECO:0007669"/>
    <property type="project" value="InterPro"/>
</dbReference>